<keyword evidence="3 15" id="KW-0808">Transferase</keyword>
<sequence length="818" mass="92027">MKGINILFFLSSIWALSSSLDTIPVNQPLTDRGTIISSGGKFKLGFFSPGTSGKRYLGIWFNKVTVQTVVWVANRDSPLKDTSGALNFTRQGILTLLNGSGRVIWSSNSTRRVQNPVAQLLDSGNLVVRDAIENYLWQSFDYPSDTFLPGMKLGVDLNTGFRRFLMSWKSTNDPSKGEFSWVIDLHGFPQPFVMNGSIERYRSGPWNGRGFSNAPSLLPSPGYNYTYVSDQEKISFMYQLTDSSIFARVAMQLNGVLQLSMWNNQTQNWDGFVSVPADNCDIYGQCQSYGLCNSGNSPICRCLDKFEPKDPTEWARGNWSKGCVRKTSLNCQKEVKFSKYLGIKLPDTRFSWYSRGVTLNACEELCLRNCSCMAYANPDVTGTNEGCLLWFSELMDIRQFGGSGQDIYIKLDSSELGNSSRGKVKKLVISLLLAALGLLLALCLILYLRQKKKKDRNQQHFSKGRGTRSPEMFCTNESKDEELDLPLFDFETISHATNNFSLSNKLGEGGFGPVYKGMLKDGQEIAVKRLSRYSAQGTEEFKNEVIFIAKLQHRNLVKLLGGCIQAEEKMLVYEYMPNNSLDWFLFDTNRRSLLDWPKCSHIINGIARGILYLHQDSRLRIIHRDLKPSNVLLDTHMNPKISDFGMARSFRGNETGAMTIRVVGTYGYMSPEYAAEGKFSVKSDVFSFGVLVLEILSRKRNRGFLHPDHNHNLLGHVWILFKEGRVMEVIDTQLRESCDQSEVQRSVHVGLLCVQQCPEDRPSMASVVLMLSSDVVLPLPKEPGFFSGRSRITEADSSSTKHGETSVNELSISQLDAR</sequence>
<accession>A0A1U8FGU3</accession>
<evidence type="ECO:0000259" key="20">
    <source>
        <dbReference type="PROSITE" id="PS50927"/>
    </source>
</evidence>
<dbReference type="SMART" id="SM00220">
    <property type="entry name" value="S_TKc"/>
    <property type="match status" value="1"/>
</dbReference>
<dbReference type="InterPro" id="IPR024171">
    <property type="entry name" value="SRK-like_kinase"/>
</dbReference>
<keyword evidence="4 17" id="KW-0812">Transmembrane</keyword>
<keyword evidence="12" id="KW-0325">Glycoprotein</keyword>
<dbReference type="SMART" id="SM00108">
    <property type="entry name" value="B_lectin"/>
    <property type="match status" value="1"/>
</dbReference>
<dbReference type="InterPro" id="IPR000858">
    <property type="entry name" value="S_locus_glycoprot_dom"/>
</dbReference>
<dbReference type="GO" id="GO:0106310">
    <property type="term" value="F:protein serine kinase activity"/>
    <property type="evidence" value="ECO:0007669"/>
    <property type="project" value="RHEA"/>
</dbReference>
<dbReference type="Pfam" id="PF08276">
    <property type="entry name" value="PAN_2"/>
    <property type="match status" value="1"/>
</dbReference>
<evidence type="ECO:0000256" key="2">
    <source>
        <dbReference type="ARBA" id="ARBA00022527"/>
    </source>
</evidence>
<name>A0A1U8FGU3_CAPAN</name>
<dbReference type="FunFam" id="2.90.10.10:FF:000004">
    <property type="entry name" value="G-type lectin S-receptor-like serine/threonine-protein kinase"/>
    <property type="match status" value="1"/>
</dbReference>
<dbReference type="PROSITE" id="PS50011">
    <property type="entry name" value="PROTEIN_KINASE_DOM"/>
    <property type="match status" value="1"/>
</dbReference>
<dbReference type="PROSITE" id="PS50948">
    <property type="entry name" value="PAN"/>
    <property type="match status" value="1"/>
</dbReference>
<dbReference type="InterPro" id="IPR001480">
    <property type="entry name" value="Bulb-type_lectin_dom"/>
</dbReference>
<keyword evidence="2 15" id="KW-0723">Serine/threonine-protein kinase</keyword>
<dbReference type="Gramene" id="PHT89250">
    <property type="protein sequence ID" value="PHT89250"/>
    <property type="gene ID" value="T459_04363"/>
</dbReference>
<dbReference type="InterPro" id="IPR011009">
    <property type="entry name" value="Kinase-like_dom_sf"/>
</dbReference>
<dbReference type="EC" id="2.7.11.1" evidence="15"/>
<evidence type="ECO:0000256" key="10">
    <source>
        <dbReference type="ARBA" id="ARBA00023136"/>
    </source>
</evidence>
<dbReference type="InterPro" id="IPR000719">
    <property type="entry name" value="Prot_kinase_dom"/>
</dbReference>
<dbReference type="PROSITE" id="PS50927">
    <property type="entry name" value="BULB_LECTIN"/>
    <property type="match status" value="1"/>
</dbReference>
<evidence type="ECO:0000256" key="16">
    <source>
        <dbReference type="SAM" id="MobiDB-lite"/>
    </source>
</evidence>
<dbReference type="CDD" id="cd00028">
    <property type="entry name" value="B_lectin"/>
    <property type="match status" value="1"/>
</dbReference>
<dbReference type="Gene3D" id="2.90.10.10">
    <property type="entry name" value="Bulb-type lectin domain"/>
    <property type="match status" value="1"/>
</dbReference>
<dbReference type="SUPFAM" id="SSF56112">
    <property type="entry name" value="Protein kinase-like (PK-like)"/>
    <property type="match status" value="1"/>
</dbReference>
<keyword evidence="11" id="KW-1015">Disulfide bond</keyword>
<dbReference type="AlphaFoldDB" id="A0A1U8FGU3"/>
<reference evidence="22 23" key="1">
    <citation type="journal article" date="2014" name="Nat. Genet.">
        <title>Genome sequence of the hot pepper provides insights into the evolution of pungency in Capsicum species.</title>
        <authorList>
            <person name="Kim S."/>
            <person name="Park M."/>
            <person name="Yeom S.I."/>
            <person name="Kim Y.M."/>
            <person name="Lee J.M."/>
            <person name="Lee H.A."/>
            <person name="Seo E."/>
            <person name="Choi J."/>
            <person name="Cheong K."/>
            <person name="Kim K.T."/>
            <person name="Jung K."/>
            <person name="Lee G.W."/>
            <person name="Oh S.K."/>
            <person name="Bae C."/>
            <person name="Kim S.B."/>
            <person name="Lee H.Y."/>
            <person name="Kim S.Y."/>
            <person name="Kim M.S."/>
            <person name="Kang B.C."/>
            <person name="Jo Y.D."/>
            <person name="Yang H.B."/>
            <person name="Jeong H.J."/>
            <person name="Kang W.H."/>
            <person name="Kwon J.K."/>
            <person name="Shin C."/>
            <person name="Lim J.Y."/>
            <person name="Park J.H."/>
            <person name="Huh J.H."/>
            <person name="Kim J.S."/>
            <person name="Kim B.D."/>
            <person name="Cohen O."/>
            <person name="Paran I."/>
            <person name="Suh M.C."/>
            <person name="Lee S.B."/>
            <person name="Kim Y.K."/>
            <person name="Shin Y."/>
            <person name="Noh S.J."/>
            <person name="Park J."/>
            <person name="Seo Y.S."/>
            <person name="Kwon S.Y."/>
            <person name="Kim H.A."/>
            <person name="Park J.M."/>
            <person name="Kim H.J."/>
            <person name="Choi S.B."/>
            <person name="Bosland P.W."/>
            <person name="Reeves G."/>
            <person name="Jo S.H."/>
            <person name="Lee B.W."/>
            <person name="Cho H.T."/>
            <person name="Choi H.S."/>
            <person name="Lee M.S."/>
            <person name="Yu Y."/>
            <person name="Do Choi Y."/>
            <person name="Park B.S."/>
            <person name="van Deynze A."/>
            <person name="Ashrafi H."/>
            <person name="Hill T."/>
            <person name="Kim W.T."/>
            <person name="Pai H.S."/>
            <person name="Ahn H.K."/>
            <person name="Yeam I."/>
            <person name="Giovannoni J.J."/>
            <person name="Rose J.K."/>
            <person name="Sorensen I."/>
            <person name="Lee S.J."/>
            <person name="Kim R.W."/>
            <person name="Choi I.Y."/>
            <person name="Choi B.S."/>
            <person name="Lim J.S."/>
            <person name="Lee Y.H."/>
            <person name="Choi D."/>
        </authorList>
    </citation>
    <scope>NUCLEOTIDE SEQUENCE [LARGE SCALE GENOMIC DNA]</scope>
    <source>
        <strain evidence="23">cv. CM334</strain>
    </source>
</reference>
<evidence type="ECO:0000256" key="9">
    <source>
        <dbReference type="ARBA" id="ARBA00022989"/>
    </source>
</evidence>
<evidence type="ECO:0000256" key="8">
    <source>
        <dbReference type="ARBA" id="ARBA00022840"/>
    </source>
</evidence>
<dbReference type="Proteomes" id="UP000222542">
    <property type="component" value="Unassembled WGS sequence"/>
</dbReference>
<dbReference type="InterPro" id="IPR036426">
    <property type="entry name" value="Bulb-type_lectin_dom_sf"/>
</dbReference>
<comment type="subcellular location">
    <subcellularLocation>
        <location evidence="1">Membrane</location>
        <topology evidence="1">Single-pass type I membrane protein</topology>
    </subcellularLocation>
</comment>
<evidence type="ECO:0000259" key="21">
    <source>
        <dbReference type="PROSITE" id="PS50948"/>
    </source>
</evidence>
<dbReference type="Gene3D" id="3.30.200.20">
    <property type="entry name" value="Phosphorylase Kinase, domain 1"/>
    <property type="match status" value="1"/>
</dbReference>
<dbReference type="Pfam" id="PF00954">
    <property type="entry name" value="S_locus_glycop"/>
    <property type="match status" value="1"/>
</dbReference>
<feature type="compositionally biased region" description="Polar residues" evidence="16">
    <location>
        <begin position="805"/>
        <end position="818"/>
    </location>
</feature>
<organism evidence="22 23">
    <name type="scientific">Capsicum annuum</name>
    <name type="common">Capsicum pepper</name>
    <dbReference type="NCBI Taxonomy" id="4072"/>
    <lineage>
        <taxon>Eukaryota</taxon>
        <taxon>Viridiplantae</taxon>
        <taxon>Streptophyta</taxon>
        <taxon>Embryophyta</taxon>
        <taxon>Tracheophyta</taxon>
        <taxon>Spermatophyta</taxon>
        <taxon>Magnoliopsida</taxon>
        <taxon>eudicotyledons</taxon>
        <taxon>Gunneridae</taxon>
        <taxon>Pentapetalae</taxon>
        <taxon>asterids</taxon>
        <taxon>lamiids</taxon>
        <taxon>Solanales</taxon>
        <taxon>Solanaceae</taxon>
        <taxon>Solanoideae</taxon>
        <taxon>Capsiceae</taxon>
        <taxon>Capsicum</taxon>
    </lineage>
</organism>
<feature type="region of interest" description="Disordered" evidence="16">
    <location>
        <begin position="790"/>
        <end position="818"/>
    </location>
</feature>
<dbReference type="SMR" id="A0A1U8FGU3"/>
<keyword evidence="10 17" id="KW-0472">Membrane</keyword>
<dbReference type="PIRSF" id="PIRSF000641">
    <property type="entry name" value="SRK"/>
    <property type="match status" value="1"/>
</dbReference>
<dbReference type="FunFam" id="1.10.510.10:FF:000060">
    <property type="entry name" value="G-type lectin S-receptor-like serine/threonine-protein kinase"/>
    <property type="match status" value="1"/>
</dbReference>
<dbReference type="GO" id="GO:0004674">
    <property type="term" value="F:protein serine/threonine kinase activity"/>
    <property type="evidence" value="ECO:0007669"/>
    <property type="project" value="UniProtKB-KW"/>
</dbReference>
<proteinExistence type="inferred from homology"/>
<comment type="caution">
    <text evidence="22">The sequence shown here is derived from an EMBL/GenBank/DDBJ whole genome shotgun (WGS) entry which is preliminary data.</text>
</comment>
<evidence type="ECO:0000256" key="7">
    <source>
        <dbReference type="ARBA" id="ARBA00022777"/>
    </source>
</evidence>
<evidence type="ECO:0000259" key="19">
    <source>
        <dbReference type="PROSITE" id="PS50011"/>
    </source>
</evidence>
<feature type="chain" id="PRO_5030035450" description="Receptor-like serine/threonine-protein kinase" evidence="18">
    <location>
        <begin position="20"/>
        <end position="818"/>
    </location>
</feature>
<keyword evidence="23" id="KW-1185">Reference proteome</keyword>
<dbReference type="PANTHER" id="PTHR32444:SF191">
    <property type="entry name" value="RECEPTOR-LIKE SERINE_THREONINE-PROTEIN KINASE"/>
    <property type="match status" value="1"/>
</dbReference>
<evidence type="ECO:0000313" key="23">
    <source>
        <dbReference type="Proteomes" id="UP000222542"/>
    </source>
</evidence>
<keyword evidence="5 18" id="KW-0732">Signal</keyword>
<dbReference type="GO" id="GO:0048544">
    <property type="term" value="P:recognition of pollen"/>
    <property type="evidence" value="ECO:0007669"/>
    <property type="project" value="InterPro"/>
</dbReference>
<dbReference type="Pfam" id="PF11883">
    <property type="entry name" value="DUF3403"/>
    <property type="match status" value="1"/>
</dbReference>
<evidence type="ECO:0000256" key="18">
    <source>
        <dbReference type="SAM" id="SignalP"/>
    </source>
</evidence>
<dbReference type="InterPro" id="IPR003609">
    <property type="entry name" value="Pan_app"/>
</dbReference>
<dbReference type="EMBL" id="AYRZ02000002">
    <property type="protein sequence ID" value="PHT89250.1"/>
    <property type="molecule type" value="Genomic_DNA"/>
</dbReference>
<dbReference type="Gene3D" id="1.10.510.10">
    <property type="entry name" value="Transferase(Phosphotransferase) domain 1"/>
    <property type="match status" value="1"/>
</dbReference>
<dbReference type="SUPFAM" id="SSF51110">
    <property type="entry name" value="alpha-D-mannose-specific plant lectins"/>
    <property type="match status" value="1"/>
</dbReference>
<comment type="catalytic activity">
    <reaction evidence="14 15">
        <text>L-seryl-[protein] + ATP = O-phospho-L-seryl-[protein] + ADP + H(+)</text>
        <dbReference type="Rhea" id="RHEA:17989"/>
        <dbReference type="Rhea" id="RHEA-COMP:9863"/>
        <dbReference type="Rhea" id="RHEA-COMP:11604"/>
        <dbReference type="ChEBI" id="CHEBI:15378"/>
        <dbReference type="ChEBI" id="CHEBI:29999"/>
        <dbReference type="ChEBI" id="CHEBI:30616"/>
        <dbReference type="ChEBI" id="CHEBI:83421"/>
        <dbReference type="ChEBI" id="CHEBI:456216"/>
        <dbReference type="EC" id="2.7.11.1"/>
    </reaction>
</comment>
<dbReference type="GO" id="GO:0016020">
    <property type="term" value="C:membrane"/>
    <property type="evidence" value="ECO:0007669"/>
    <property type="project" value="UniProtKB-SubCell"/>
</dbReference>
<evidence type="ECO:0000256" key="15">
    <source>
        <dbReference type="PIRNR" id="PIRNR000641"/>
    </source>
</evidence>
<comment type="catalytic activity">
    <reaction evidence="13 15">
        <text>L-threonyl-[protein] + ATP = O-phospho-L-threonyl-[protein] + ADP + H(+)</text>
        <dbReference type="Rhea" id="RHEA:46608"/>
        <dbReference type="Rhea" id="RHEA-COMP:11060"/>
        <dbReference type="Rhea" id="RHEA-COMP:11605"/>
        <dbReference type="ChEBI" id="CHEBI:15378"/>
        <dbReference type="ChEBI" id="CHEBI:30013"/>
        <dbReference type="ChEBI" id="CHEBI:30616"/>
        <dbReference type="ChEBI" id="CHEBI:61977"/>
        <dbReference type="ChEBI" id="CHEBI:456216"/>
        <dbReference type="EC" id="2.7.11.1"/>
    </reaction>
</comment>
<evidence type="ECO:0000256" key="13">
    <source>
        <dbReference type="ARBA" id="ARBA00047899"/>
    </source>
</evidence>
<dbReference type="SMART" id="SM00473">
    <property type="entry name" value="PAN_AP"/>
    <property type="match status" value="1"/>
</dbReference>
<evidence type="ECO:0000256" key="17">
    <source>
        <dbReference type="SAM" id="Phobius"/>
    </source>
</evidence>
<feature type="signal peptide" evidence="18">
    <location>
        <begin position="1"/>
        <end position="19"/>
    </location>
</feature>
<feature type="compositionally biased region" description="Basic and acidic residues" evidence="16">
    <location>
        <begin position="791"/>
        <end position="804"/>
    </location>
</feature>
<dbReference type="OrthoDB" id="785331at2759"/>
<evidence type="ECO:0000256" key="1">
    <source>
        <dbReference type="ARBA" id="ARBA00004479"/>
    </source>
</evidence>
<dbReference type="InterPro" id="IPR008271">
    <property type="entry name" value="Ser/Thr_kinase_AS"/>
</dbReference>
<feature type="domain" description="Apple" evidence="21">
    <location>
        <begin position="331"/>
        <end position="413"/>
    </location>
</feature>
<dbReference type="KEGG" id="cann:107857613"/>
<evidence type="ECO:0000256" key="11">
    <source>
        <dbReference type="ARBA" id="ARBA00023157"/>
    </source>
</evidence>
<evidence type="ECO:0000256" key="3">
    <source>
        <dbReference type="ARBA" id="ARBA00022679"/>
    </source>
</evidence>
<feature type="transmembrane region" description="Helical" evidence="17">
    <location>
        <begin position="427"/>
        <end position="448"/>
    </location>
</feature>
<gene>
    <name evidence="22" type="ORF">T459_04363</name>
</gene>
<evidence type="ECO:0000313" key="22">
    <source>
        <dbReference type="EMBL" id="PHT89250.1"/>
    </source>
</evidence>
<feature type="domain" description="Protein kinase" evidence="19">
    <location>
        <begin position="500"/>
        <end position="777"/>
    </location>
</feature>
<dbReference type="GO" id="GO:0005524">
    <property type="term" value="F:ATP binding"/>
    <property type="evidence" value="ECO:0007669"/>
    <property type="project" value="UniProtKB-KW"/>
</dbReference>
<keyword evidence="6 15" id="KW-0547">Nucleotide-binding</keyword>
<evidence type="ECO:0000256" key="12">
    <source>
        <dbReference type="ARBA" id="ARBA00023180"/>
    </source>
</evidence>
<dbReference type="Pfam" id="PF07714">
    <property type="entry name" value="PK_Tyr_Ser-Thr"/>
    <property type="match status" value="1"/>
</dbReference>
<dbReference type="Pfam" id="PF01453">
    <property type="entry name" value="B_lectin"/>
    <property type="match status" value="1"/>
</dbReference>
<keyword evidence="8 15" id="KW-0067">ATP-binding</keyword>
<keyword evidence="9 17" id="KW-1133">Transmembrane helix</keyword>
<comment type="similarity">
    <text evidence="15">Belongs to the protein kinase superfamily. Ser/Thr protein kinase family.</text>
</comment>
<keyword evidence="7 15" id="KW-0418">Kinase</keyword>
<reference evidence="22 23" key="2">
    <citation type="journal article" date="2017" name="Genome Biol.">
        <title>New reference genome sequences of hot pepper reveal the massive evolution of plant disease-resistance genes by retroduplication.</title>
        <authorList>
            <person name="Kim S."/>
            <person name="Park J."/>
            <person name="Yeom S.I."/>
            <person name="Kim Y.M."/>
            <person name="Seo E."/>
            <person name="Kim K.T."/>
            <person name="Kim M.S."/>
            <person name="Lee J.M."/>
            <person name="Cheong K."/>
            <person name="Shin H.S."/>
            <person name="Kim S.B."/>
            <person name="Han K."/>
            <person name="Lee J."/>
            <person name="Park M."/>
            <person name="Lee H.A."/>
            <person name="Lee H.Y."/>
            <person name="Lee Y."/>
            <person name="Oh S."/>
            <person name="Lee J.H."/>
            <person name="Choi E."/>
            <person name="Choi E."/>
            <person name="Lee S.E."/>
            <person name="Jeon J."/>
            <person name="Kim H."/>
            <person name="Choi G."/>
            <person name="Song H."/>
            <person name="Lee J."/>
            <person name="Lee S.C."/>
            <person name="Kwon J.K."/>
            <person name="Lee H.Y."/>
            <person name="Koo N."/>
            <person name="Hong Y."/>
            <person name="Kim R.W."/>
            <person name="Kang W.H."/>
            <person name="Huh J.H."/>
            <person name="Kang B.C."/>
            <person name="Yang T.J."/>
            <person name="Lee Y.H."/>
            <person name="Bennetzen J.L."/>
            <person name="Choi D."/>
        </authorList>
    </citation>
    <scope>NUCLEOTIDE SEQUENCE [LARGE SCALE GENOMIC DNA]</scope>
    <source>
        <strain evidence="23">cv. CM334</strain>
    </source>
</reference>
<dbReference type="PANTHER" id="PTHR32444">
    <property type="entry name" value="BULB-TYPE LECTIN DOMAIN-CONTAINING PROTEIN"/>
    <property type="match status" value="1"/>
</dbReference>
<evidence type="ECO:0000256" key="5">
    <source>
        <dbReference type="ARBA" id="ARBA00022729"/>
    </source>
</evidence>
<dbReference type="InterPro" id="IPR001245">
    <property type="entry name" value="Ser-Thr/Tyr_kinase_cat_dom"/>
</dbReference>
<dbReference type="CDD" id="cd01098">
    <property type="entry name" value="PAN_AP_plant"/>
    <property type="match status" value="1"/>
</dbReference>
<evidence type="ECO:0000256" key="14">
    <source>
        <dbReference type="ARBA" id="ARBA00048679"/>
    </source>
</evidence>
<dbReference type="PROSITE" id="PS00108">
    <property type="entry name" value="PROTEIN_KINASE_ST"/>
    <property type="match status" value="1"/>
</dbReference>
<dbReference type="OMA" id="VMNGSIE"/>
<evidence type="ECO:0000256" key="4">
    <source>
        <dbReference type="ARBA" id="ARBA00022692"/>
    </source>
</evidence>
<dbReference type="FunFam" id="3.30.200.20:FF:000195">
    <property type="entry name" value="G-type lectin S-receptor-like serine/threonine-protein kinase"/>
    <property type="match status" value="1"/>
</dbReference>
<protein>
    <recommendedName>
        <fullName evidence="15">Receptor-like serine/threonine-protein kinase</fullName>
        <ecNumber evidence="15">2.7.11.1</ecNumber>
    </recommendedName>
</protein>
<evidence type="ECO:0000256" key="6">
    <source>
        <dbReference type="ARBA" id="ARBA00022741"/>
    </source>
</evidence>
<feature type="domain" description="Bulb-type lectin" evidence="20">
    <location>
        <begin position="20"/>
        <end position="141"/>
    </location>
</feature>
<dbReference type="InterPro" id="IPR021820">
    <property type="entry name" value="S-locus_recpt_kinase_C"/>
</dbReference>